<dbReference type="AlphaFoldDB" id="A0A840SFG3"/>
<proteinExistence type="predicted"/>
<evidence type="ECO:0000313" key="1">
    <source>
        <dbReference type="EMBL" id="MBB5220587.1"/>
    </source>
</evidence>
<dbReference type="Proteomes" id="UP000549457">
    <property type="component" value="Unassembled WGS sequence"/>
</dbReference>
<dbReference type="EMBL" id="JACHFM010000001">
    <property type="protein sequence ID" value="MBB5220587.1"/>
    <property type="molecule type" value="Genomic_DNA"/>
</dbReference>
<sequence>MTTLRTDEGRPTLWPVIPGLSARAAAIEPEVIWRRIESWIAWRWGVRSCSFIIEGGCGAWRAPLHPFTVSTVEAWGGEAWGAATLAADPLGGRSLGDRSHYRITGTLGFTEDPPADVLQACRRLAEYSSEKHGIDGASSRTVELGGQLRESYERAPVWLARALTYSGAADLLRPYRRAP</sequence>
<dbReference type="RefSeq" id="WP_184146796.1">
    <property type="nucleotide sequence ID" value="NZ_JACHFM010000001.1"/>
</dbReference>
<organism evidence="1 2">
    <name type="scientific">Amaricoccus macauensis</name>
    <dbReference type="NCBI Taxonomy" id="57001"/>
    <lineage>
        <taxon>Bacteria</taxon>
        <taxon>Pseudomonadati</taxon>
        <taxon>Pseudomonadota</taxon>
        <taxon>Alphaproteobacteria</taxon>
        <taxon>Rhodobacterales</taxon>
        <taxon>Paracoccaceae</taxon>
        <taxon>Amaricoccus</taxon>
    </lineage>
</organism>
<protein>
    <submittedName>
        <fullName evidence="1">Uncharacterized protein</fullName>
    </submittedName>
</protein>
<name>A0A840SFG3_9RHOB</name>
<evidence type="ECO:0000313" key="2">
    <source>
        <dbReference type="Proteomes" id="UP000549457"/>
    </source>
</evidence>
<comment type="caution">
    <text evidence="1">The sequence shown here is derived from an EMBL/GenBank/DDBJ whole genome shotgun (WGS) entry which is preliminary data.</text>
</comment>
<accession>A0A840SFG3</accession>
<reference evidence="1 2" key="1">
    <citation type="submission" date="2020-08" db="EMBL/GenBank/DDBJ databases">
        <title>Genomic Encyclopedia of Type Strains, Phase IV (KMG-IV): sequencing the most valuable type-strain genomes for metagenomic binning, comparative biology and taxonomic classification.</title>
        <authorList>
            <person name="Goeker M."/>
        </authorList>
    </citation>
    <scope>NUCLEOTIDE SEQUENCE [LARGE SCALE GENOMIC DNA]</scope>
    <source>
        <strain evidence="1 2">DSM 101730</strain>
    </source>
</reference>
<keyword evidence="2" id="KW-1185">Reference proteome</keyword>
<gene>
    <name evidence="1" type="ORF">HNP73_000508</name>
</gene>